<dbReference type="InterPro" id="IPR018640">
    <property type="entry name" value="DUF2063"/>
</dbReference>
<sequence>MTRLSTFGQAVLDPQSPVPKGLTGPDGAPAGKRFDVYRNNVAVSLTEALETGFPVIRKLVGEDFFKAMAGVHLRQSPPQTPLLMSYGAAFPAFLESFPPVAHLPYLADVARLELALREAYHAADSTPMDPTCLQDLPTDVLMTTRFSMAPAMRLLSSPYPIHGIWRANTEATAPPPQPQAEAVLITRPGFDPIVDPLTPGAAVFCSILHSGAHFGAALDRACKTDPDFDLSATLGLLLTRGAIHSLTES</sequence>
<accession>A0ABV3L4U6</accession>
<name>A0ABV3L4U6_9RHOB</name>
<comment type="caution">
    <text evidence="3">The sequence shown here is derived from an EMBL/GenBank/DDBJ whole genome shotgun (WGS) entry which is preliminary data.</text>
</comment>
<reference evidence="3 4" key="1">
    <citation type="submission" date="2024-07" db="EMBL/GenBank/DDBJ databases">
        <authorList>
            <person name="Kang M."/>
        </authorList>
    </citation>
    <scope>NUCLEOTIDE SEQUENCE [LARGE SCALE GENOMIC DNA]</scope>
    <source>
        <strain evidence="3 4">DFM31</strain>
    </source>
</reference>
<evidence type="ECO:0000259" key="2">
    <source>
        <dbReference type="Pfam" id="PF09836"/>
    </source>
</evidence>
<dbReference type="RefSeq" id="WP_366192305.1">
    <property type="nucleotide sequence ID" value="NZ_JBFBVU010000006.1"/>
</dbReference>
<dbReference type="Gene3D" id="1.10.150.690">
    <property type="entry name" value="DUF2063"/>
    <property type="match status" value="1"/>
</dbReference>
<evidence type="ECO:0000313" key="4">
    <source>
        <dbReference type="Proteomes" id="UP001553161"/>
    </source>
</evidence>
<evidence type="ECO:0000313" key="3">
    <source>
        <dbReference type="EMBL" id="MEV8466506.1"/>
    </source>
</evidence>
<keyword evidence="3" id="KW-0238">DNA-binding</keyword>
<dbReference type="GO" id="GO:0003677">
    <property type="term" value="F:DNA binding"/>
    <property type="evidence" value="ECO:0007669"/>
    <property type="project" value="UniProtKB-KW"/>
</dbReference>
<dbReference type="InterPro" id="IPR044922">
    <property type="entry name" value="DUF2063_N_sf"/>
</dbReference>
<dbReference type="EMBL" id="JBFBVU010000006">
    <property type="protein sequence ID" value="MEV8466506.1"/>
    <property type="molecule type" value="Genomic_DNA"/>
</dbReference>
<dbReference type="Proteomes" id="UP001553161">
    <property type="component" value="Unassembled WGS sequence"/>
</dbReference>
<feature type="domain" description="Putative DNA-binding" evidence="2">
    <location>
        <begin position="6"/>
        <end position="94"/>
    </location>
</feature>
<proteinExistence type="predicted"/>
<evidence type="ECO:0000256" key="1">
    <source>
        <dbReference type="SAM" id="MobiDB-lite"/>
    </source>
</evidence>
<dbReference type="Pfam" id="PF09836">
    <property type="entry name" value="DUF2063"/>
    <property type="match status" value="1"/>
</dbReference>
<protein>
    <submittedName>
        <fullName evidence="3">DNA-binding domain-containing protein</fullName>
    </submittedName>
</protein>
<gene>
    <name evidence="3" type="ORF">AB0T83_06890</name>
</gene>
<feature type="region of interest" description="Disordered" evidence="1">
    <location>
        <begin position="1"/>
        <end position="25"/>
    </location>
</feature>
<organism evidence="3 4">
    <name type="scientific">Meridianimarinicoccus marinus</name>
    <dbReference type="NCBI Taxonomy" id="3231483"/>
    <lineage>
        <taxon>Bacteria</taxon>
        <taxon>Pseudomonadati</taxon>
        <taxon>Pseudomonadota</taxon>
        <taxon>Alphaproteobacteria</taxon>
        <taxon>Rhodobacterales</taxon>
        <taxon>Paracoccaceae</taxon>
        <taxon>Meridianimarinicoccus</taxon>
    </lineage>
</organism>
<keyword evidence="4" id="KW-1185">Reference proteome</keyword>